<reference evidence="2" key="1">
    <citation type="submission" date="2016-11" db="UniProtKB">
        <authorList>
            <consortium name="WormBaseParasite"/>
        </authorList>
    </citation>
    <scope>IDENTIFICATION</scope>
    <source>
        <strain evidence="2">KR3021</strain>
    </source>
</reference>
<accession>A0AC35U604</accession>
<dbReference type="WBParaSite" id="RSKR_0000753400.1">
    <property type="protein sequence ID" value="RSKR_0000753400.1"/>
    <property type="gene ID" value="RSKR_0000753400"/>
</dbReference>
<name>A0AC35U604_9BILA</name>
<dbReference type="Proteomes" id="UP000095286">
    <property type="component" value="Unplaced"/>
</dbReference>
<organism evidence="1 2">
    <name type="scientific">Rhabditophanes sp. KR3021</name>
    <dbReference type="NCBI Taxonomy" id="114890"/>
    <lineage>
        <taxon>Eukaryota</taxon>
        <taxon>Metazoa</taxon>
        <taxon>Ecdysozoa</taxon>
        <taxon>Nematoda</taxon>
        <taxon>Chromadorea</taxon>
        <taxon>Rhabditida</taxon>
        <taxon>Tylenchina</taxon>
        <taxon>Panagrolaimomorpha</taxon>
        <taxon>Strongyloidoidea</taxon>
        <taxon>Alloionematidae</taxon>
        <taxon>Rhabditophanes</taxon>
    </lineage>
</organism>
<protein>
    <submittedName>
        <fullName evidence="2">SH2 domain-containing protein</fullName>
    </submittedName>
</protein>
<evidence type="ECO:0000313" key="2">
    <source>
        <dbReference type="WBParaSite" id="RSKR_0000753400.1"/>
    </source>
</evidence>
<evidence type="ECO:0000313" key="1">
    <source>
        <dbReference type="Proteomes" id="UP000095286"/>
    </source>
</evidence>
<proteinExistence type="predicted"/>
<sequence length="868" mass="99495">METIVASPLIARLVFDEEDRLPQEYFDVIKQEQEKEKAKAFKKINPNEWLKAKEFVPTTPRSLKKAFLAEAFTQHQDAVDASQPSFQEFVPYLTNYDPNMYCYPSPCQQEVIPDFPYYPNQNNLPQHLYKNTFSSTSSQSTGSEGKKALKSAFEGDAREAKQEYEKENNVNLIASRPYHPMLSSTFETLDALTLQSMDDAVHSTGISSSKVRNLERQLNGLKLENSFNEHTMVKRVNDLPIQHQLLETNPAYGQKSLQTELEEIDDLKFKPLMTNYETNCIDGWDSSEGIFGDVDYQMYVEPELLAELGEEQKQLLFCKMRDEQVRRYNENEDMYDKCLREGTIAANIPSTRRIRWLQGKDDRVWTWVMGDVESEKSEDDLEEEEQLRLKAKNLAEKEMSIEWLMKADNMKDNENLSEEQLKKTLGKMEIIPEAVKEYNPKNRVSFEPASQYINKSQNGNNVHKFVQSNGNENIPALDFKKVQNVNGTIPRYPPVKKIPVDKNAQIPNDKNDNYLTAKNNVVSNDVNFSDSPSHTMFDQESLGVKNLLSQFESFPTQGKVNGTTNGSRVAKHTSSVIGNDVPLVTKPSIPLEPDNLAPLLSQQPPLPSSIVANAKAKLKIIEPELHQRQSQIFDKLKEERQRIKVQTEMESQRQLMEWEEQEKRAKEAEQRIRDIAMKAREAHRKQELRTSSSLLTVLNGLNKNISFKEAIKKLPKLPKPSGRDAIIQWFRDRELPDDAGLDPKTKQPAIWFHGIISRDTAEKLLFRKGAGSFLVRVSDRIWGYTVSYCVGDGTFKHFLIERIDIGYQFLGTNQVVHKKLYDLVQYHETAPVTSSGNEIFKSAIGQQNRIPDYAELFEGSAKKQSQLL</sequence>